<evidence type="ECO:0000313" key="1">
    <source>
        <dbReference type="EMBL" id="KAK3314153.1"/>
    </source>
</evidence>
<dbReference type="Proteomes" id="UP001283341">
    <property type="component" value="Unassembled WGS sequence"/>
</dbReference>
<gene>
    <name evidence="1" type="ORF">B0H66DRAFT_457315</name>
</gene>
<organism evidence="1 2">
    <name type="scientific">Apodospora peruviana</name>
    <dbReference type="NCBI Taxonomy" id="516989"/>
    <lineage>
        <taxon>Eukaryota</taxon>
        <taxon>Fungi</taxon>
        <taxon>Dikarya</taxon>
        <taxon>Ascomycota</taxon>
        <taxon>Pezizomycotina</taxon>
        <taxon>Sordariomycetes</taxon>
        <taxon>Sordariomycetidae</taxon>
        <taxon>Sordariales</taxon>
        <taxon>Lasiosphaeriaceae</taxon>
        <taxon>Apodospora</taxon>
    </lineage>
</organism>
<protein>
    <submittedName>
        <fullName evidence="1">Uncharacterized protein</fullName>
    </submittedName>
</protein>
<accession>A0AAE0HWD4</accession>
<proteinExistence type="predicted"/>
<reference evidence="1" key="1">
    <citation type="journal article" date="2023" name="Mol. Phylogenet. Evol.">
        <title>Genome-scale phylogeny and comparative genomics of the fungal order Sordariales.</title>
        <authorList>
            <person name="Hensen N."/>
            <person name="Bonometti L."/>
            <person name="Westerberg I."/>
            <person name="Brannstrom I.O."/>
            <person name="Guillou S."/>
            <person name="Cros-Aarteil S."/>
            <person name="Calhoun S."/>
            <person name="Haridas S."/>
            <person name="Kuo A."/>
            <person name="Mondo S."/>
            <person name="Pangilinan J."/>
            <person name="Riley R."/>
            <person name="LaButti K."/>
            <person name="Andreopoulos B."/>
            <person name="Lipzen A."/>
            <person name="Chen C."/>
            <person name="Yan M."/>
            <person name="Daum C."/>
            <person name="Ng V."/>
            <person name="Clum A."/>
            <person name="Steindorff A."/>
            <person name="Ohm R.A."/>
            <person name="Martin F."/>
            <person name="Silar P."/>
            <person name="Natvig D.O."/>
            <person name="Lalanne C."/>
            <person name="Gautier V."/>
            <person name="Ament-Velasquez S.L."/>
            <person name="Kruys A."/>
            <person name="Hutchinson M.I."/>
            <person name="Powell A.J."/>
            <person name="Barry K."/>
            <person name="Miller A.N."/>
            <person name="Grigoriev I.V."/>
            <person name="Debuchy R."/>
            <person name="Gladieux P."/>
            <person name="Hiltunen Thoren M."/>
            <person name="Johannesson H."/>
        </authorList>
    </citation>
    <scope>NUCLEOTIDE SEQUENCE</scope>
    <source>
        <strain evidence="1">CBS 118394</strain>
    </source>
</reference>
<dbReference type="EMBL" id="JAUEDM010000007">
    <property type="protein sequence ID" value="KAK3314153.1"/>
    <property type="molecule type" value="Genomic_DNA"/>
</dbReference>
<name>A0AAE0HWD4_9PEZI</name>
<feature type="non-terminal residue" evidence="1">
    <location>
        <position position="1"/>
    </location>
</feature>
<comment type="caution">
    <text evidence="1">The sequence shown here is derived from an EMBL/GenBank/DDBJ whole genome shotgun (WGS) entry which is preliminary data.</text>
</comment>
<keyword evidence="2" id="KW-1185">Reference proteome</keyword>
<evidence type="ECO:0000313" key="2">
    <source>
        <dbReference type="Proteomes" id="UP001283341"/>
    </source>
</evidence>
<feature type="non-terminal residue" evidence="1">
    <location>
        <position position="226"/>
    </location>
</feature>
<reference evidence="1" key="2">
    <citation type="submission" date="2023-06" db="EMBL/GenBank/DDBJ databases">
        <authorList>
            <consortium name="Lawrence Berkeley National Laboratory"/>
            <person name="Haridas S."/>
            <person name="Hensen N."/>
            <person name="Bonometti L."/>
            <person name="Westerberg I."/>
            <person name="Brannstrom I.O."/>
            <person name="Guillou S."/>
            <person name="Cros-Aarteil S."/>
            <person name="Calhoun S."/>
            <person name="Kuo A."/>
            <person name="Mondo S."/>
            <person name="Pangilinan J."/>
            <person name="Riley R."/>
            <person name="Labutti K."/>
            <person name="Andreopoulos B."/>
            <person name="Lipzen A."/>
            <person name="Chen C."/>
            <person name="Yanf M."/>
            <person name="Daum C."/>
            <person name="Ng V."/>
            <person name="Clum A."/>
            <person name="Steindorff A."/>
            <person name="Ohm R."/>
            <person name="Martin F."/>
            <person name="Silar P."/>
            <person name="Natvig D."/>
            <person name="Lalanne C."/>
            <person name="Gautier V."/>
            <person name="Ament-Velasquez S.L."/>
            <person name="Kruys A."/>
            <person name="Hutchinson M.I."/>
            <person name="Powell A.J."/>
            <person name="Barry K."/>
            <person name="Miller A.N."/>
            <person name="Grigoriev I.V."/>
            <person name="Debuchy R."/>
            <person name="Gladieux P."/>
            <person name="Thoren M.H."/>
            <person name="Johannesson H."/>
        </authorList>
    </citation>
    <scope>NUCLEOTIDE SEQUENCE</scope>
    <source>
        <strain evidence="1">CBS 118394</strain>
    </source>
</reference>
<sequence length="226" mass="25965">DESKPDSKSEDDGIHKIETWNKVVDRVTDITRKAFHQYSGTLDTAACVTAFQSHWRGIFTTLSSEIAADATIPTYLTSPPVKKFEINLFTEDGELGCPCCLPDVQQASITLENENGVTKEDFMRGLTDYLYNRRDGELPMIYSKEKMEGEESDEAEFMYDRYFDREVKRQECEGEDYEETVFEYKFPALVYTANWMSGGGSTEEGKHVYGNFPSIWLYCCLPQQFE</sequence>
<dbReference type="AlphaFoldDB" id="A0AAE0HWD4"/>